<evidence type="ECO:0000313" key="5">
    <source>
        <dbReference type="Proteomes" id="UP001218218"/>
    </source>
</evidence>
<feature type="domain" description="DUF6535" evidence="3">
    <location>
        <begin position="25"/>
        <end position="198"/>
    </location>
</feature>
<feature type="transmembrane region" description="Helical" evidence="2">
    <location>
        <begin position="49"/>
        <end position="66"/>
    </location>
</feature>
<gene>
    <name evidence="4" type="ORF">DFH08DRAFT_841028</name>
</gene>
<reference evidence="4" key="1">
    <citation type="submission" date="2023-03" db="EMBL/GenBank/DDBJ databases">
        <title>Massive genome expansion in bonnet fungi (Mycena s.s.) driven by repeated elements and novel gene families across ecological guilds.</title>
        <authorList>
            <consortium name="Lawrence Berkeley National Laboratory"/>
            <person name="Harder C.B."/>
            <person name="Miyauchi S."/>
            <person name="Viragh M."/>
            <person name="Kuo A."/>
            <person name="Thoen E."/>
            <person name="Andreopoulos B."/>
            <person name="Lu D."/>
            <person name="Skrede I."/>
            <person name="Drula E."/>
            <person name="Henrissat B."/>
            <person name="Morin E."/>
            <person name="Kohler A."/>
            <person name="Barry K."/>
            <person name="LaButti K."/>
            <person name="Morin E."/>
            <person name="Salamov A."/>
            <person name="Lipzen A."/>
            <person name="Mereny Z."/>
            <person name="Hegedus B."/>
            <person name="Baldrian P."/>
            <person name="Stursova M."/>
            <person name="Weitz H."/>
            <person name="Taylor A."/>
            <person name="Grigoriev I.V."/>
            <person name="Nagy L.G."/>
            <person name="Martin F."/>
            <person name="Kauserud H."/>
        </authorList>
    </citation>
    <scope>NUCLEOTIDE SEQUENCE</scope>
    <source>
        <strain evidence="4">CBHHK002</strain>
    </source>
</reference>
<keyword evidence="2" id="KW-0472">Membrane</keyword>
<sequence length="927" mass="103369">MDLERKGDVSKPKDPVAEAASAKIWAVYVAEAEKYDKALIESWKSNMEGMLIFAGLFSASLTAFIVESYKTLNPDATVQLLTQISMQLSASSNSSTLTPPTIPAFTPSTSALVCNALWFTSLGLSLSCALVATLLEQWARDFIHRSELKSAPLIRARVFSFLYYGLRRFSLHTVVDVIPLLLHAALLFFFAGLVAFLIPVSIPMAVISAAMLVAMAGVYFILTFHPLLYLDSPYRTPLSGLFWGLFRRIEKRWRRHHGRIAPTAEAGIPDDETFTQKIIRTATDEFSETKASRDAQALTWTVRSLSDESELEPFVEAIPRTLWALGIQRDTYAAHFRELVFNPDVALYSRIRGLLDSCDTGLLSFEARRRRLTLCYQALWSVATLFASPGPNGQPLPFPDPSPLPTLYSPTGHAYDNEILKVSVSAGVLIEWIHFQTAKWELTNFLRKSIEWHEAIRSGHEPDLSPLIKLIADLALRNEYGFPYLGEIRSYRYPPPQKCAARMIPHLLETVGFILSSTPYNIWSAYIRRISVLNTLPAYFKQNLEFIQLPPTPPLTFRFTLESLLSAIVPRQLEEFNSSEEPEWMDTLLQATELIPLSLKQVMADVDHPPLPDSVIRYLRNRKSDQAVFDSVGMVHIDAVWAAFEQELRRPLRTSKSDILAAFWRIALSPKAYASGGTALVQRIQETASLHSPSITTSVVALVQWHYLRAIHCGQCDADWTDPIFPGESAFGSLRSELDLSTRLDTDPHELTGRAVREDVRLSTWIAEARYSLVASFLESCAGSADHPYEAVKTLKGLHLFQDGPLSIHPTHQIRLAHAIQAVFHNPRCSELRTAVIHSDMFAPALILSNVPGYSTVAYCTWLHDELARRTVGASLAAFAEDISTSVDAAADFALVQAILDKLEPLNPLEPGIQPTPPPADEAETAD</sequence>
<comment type="caution">
    <text evidence="4">The sequence shown here is derived from an EMBL/GenBank/DDBJ whole genome shotgun (WGS) entry which is preliminary data.</text>
</comment>
<organism evidence="4 5">
    <name type="scientific">Mycena albidolilacea</name>
    <dbReference type="NCBI Taxonomy" id="1033008"/>
    <lineage>
        <taxon>Eukaryota</taxon>
        <taxon>Fungi</taxon>
        <taxon>Dikarya</taxon>
        <taxon>Basidiomycota</taxon>
        <taxon>Agaricomycotina</taxon>
        <taxon>Agaricomycetes</taxon>
        <taxon>Agaricomycetidae</taxon>
        <taxon>Agaricales</taxon>
        <taxon>Marasmiineae</taxon>
        <taxon>Mycenaceae</taxon>
        <taxon>Mycena</taxon>
    </lineage>
</organism>
<evidence type="ECO:0000313" key="4">
    <source>
        <dbReference type="EMBL" id="KAJ7362509.1"/>
    </source>
</evidence>
<feature type="transmembrane region" description="Helical" evidence="2">
    <location>
        <begin position="178"/>
        <end position="198"/>
    </location>
</feature>
<name>A0AAD7AMZ2_9AGAR</name>
<dbReference type="Proteomes" id="UP001218218">
    <property type="component" value="Unassembled WGS sequence"/>
</dbReference>
<accession>A0AAD7AMZ2</accession>
<evidence type="ECO:0000259" key="3">
    <source>
        <dbReference type="Pfam" id="PF20153"/>
    </source>
</evidence>
<dbReference type="InterPro" id="IPR045338">
    <property type="entry name" value="DUF6535"/>
</dbReference>
<dbReference type="AlphaFoldDB" id="A0AAD7AMZ2"/>
<keyword evidence="2" id="KW-1133">Transmembrane helix</keyword>
<keyword evidence="2" id="KW-0812">Transmembrane</keyword>
<feature type="transmembrane region" description="Helical" evidence="2">
    <location>
        <begin position="116"/>
        <end position="135"/>
    </location>
</feature>
<dbReference type="Pfam" id="PF20153">
    <property type="entry name" value="DUF6535"/>
    <property type="match status" value="1"/>
</dbReference>
<proteinExistence type="predicted"/>
<evidence type="ECO:0000256" key="1">
    <source>
        <dbReference type="SAM" id="MobiDB-lite"/>
    </source>
</evidence>
<keyword evidence="5" id="KW-1185">Reference proteome</keyword>
<feature type="region of interest" description="Disordered" evidence="1">
    <location>
        <begin position="907"/>
        <end position="927"/>
    </location>
</feature>
<protein>
    <recommendedName>
        <fullName evidence="3">DUF6535 domain-containing protein</fullName>
    </recommendedName>
</protein>
<feature type="transmembrane region" description="Helical" evidence="2">
    <location>
        <begin position="205"/>
        <end position="229"/>
    </location>
</feature>
<dbReference type="EMBL" id="JARIHO010000004">
    <property type="protein sequence ID" value="KAJ7362509.1"/>
    <property type="molecule type" value="Genomic_DNA"/>
</dbReference>
<evidence type="ECO:0000256" key="2">
    <source>
        <dbReference type="SAM" id="Phobius"/>
    </source>
</evidence>